<dbReference type="Proteomes" id="UP000178735">
    <property type="component" value="Unassembled WGS sequence"/>
</dbReference>
<evidence type="ECO:0000313" key="4">
    <source>
        <dbReference type="Proteomes" id="UP000178735"/>
    </source>
</evidence>
<feature type="compositionally biased region" description="Low complexity" evidence="1">
    <location>
        <begin position="176"/>
        <end position="194"/>
    </location>
</feature>
<dbReference type="STRING" id="1817813.A2008_12285"/>
<keyword evidence="2" id="KW-0812">Transmembrane</keyword>
<gene>
    <name evidence="3" type="ORF">A2008_12285</name>
</gene>
<dbReference type="AlphaFoldDB" id="A0A1F7WKA1"/>
<feature type="transmembrane region" description="Helical" evidence="2">
    <location>
        <begin position="226"/>
        <end position="252"/>
    </location>
</feature>
<keyword evidence="2" id="KW-0472">Membrane</keyword>
<sequence>MLPITENENENFELLSDEISDIPGLEALNSNDRRLFDVFLEFWNVSVYPKFVMLAQQGSKNGAGKAVDLVRRTKTVIDLYNQKIKNYRNYSLSDIDFEFQQQFSSVCSYFDSIAERRKKLTGSELDIFAEKIAGFDGAIHPPKKMSRGAAASHQTKTGGAQDEKKATPAAEFVRNQSQSQYRPQAQPQEQYQYQPPRPTYFNESSVPGRYGSKKIEPMNFSIPIGLFFFFAGAGIAGPVGAAIGLALGLLIASRSEKESRGIGSYQAPPSEEVLNDLKNAESDTVQGPPPGNPAGAPYPEYDKMAVQTAVQPAEAKKESGCGVGCFMMFTFMMIGGNIGGGAGAAAGMFIGFFLGSIVTDLMNKNYKNIEGGFTINGFFVGLVLGMYFDHIFLGIIFGIFASRVLFSLLVGSAKTRS</sequence>
<keyword evidence="2" id="KW-1133">Transmembrane helix</keyword>
<dbReference type="EMBL" id="MGFH01000180">
    <property type="protein sequence ID" value="OGM03273.1"/>
    <property type="molecule type" value="Genomic_DNA"/>
</dbReference>
<protein>
    <submittedName>
        <fullName evidence="3">Uncharacterized protein</fullName>
    </submittedName>
</protein>
<proteinExistence type="predicted"/>
<feature type="transmembrane region" description="Helical" evidence="2">
    <location>
        <begin position="344"/>
        <end position="362"/>
    </location>
</feature>
<evidence type="ECO:0000313" key="3">
    <source>
        <dbReference type="EMBL" id="OGM03273.1"/>
    </source>
</evidence>
<comment type="caution">
    <text evidence="3">The sequence shown here is derived from an EMBL/GenBank/DDBJ whole genome shotgun (WGS) entry which is preliminary data.</text>
</comment>
<evidence type="ECO:0000256" key="1">
    <source>
        <dbReference type="SAM" id="MobiDB-lite"/>
    </source>
</evidence>
<evidence type="ECO:0000256" key="2">
    <source>
        <dbReference type="SAM" id="Phobius"/>
    </source>
</evidence>
<reference evidence="3 4" key="1">
    <citation type="journal article" date="2016" name="Nat. Commun.">
        <title>Thousands of microbial genomes shed light on interconnected biogeochemical processes in an aquifer system.</title>
        <authorList>
            <person name="Anantharaman K."/>
            <person name="Brown C.T."/>
            <person name="Hug L.A."/>
            <person name="Sharon I."/>
            <person name="Castelle C.J."/>
            <person name="Probst A.J."/>
            <person name="Thomas B.C."/>
            <person name="Singh A."/>
            <person name="Wilkins M.J."/>
            <person name="Karaoz U."/>
            <person name="Brodie E.L."/>
            <person name="Williams K.H."/>
            <person name="Hubbard S.S."/>
            <person name="Banfield J.F."/>
        </authorList>
    </citation>
    <scope>NUCLEOTIDE SEQUENCE [LARGE SCALE GENOMIC DNA]</scope>
</reference>
<accession>A0A1F7WKA1</accession>
<name>A0A1F7WKA1_9BACT</name>
<organism evidence="3 4">
    <name type="scientific">Candidatus Wallbacteria bacterium GWC2_49_35</name>
    <dbReference type="NCBI Taxonomy" id="1817813"/>
    <lineage>
        <taxon>Bacteria</taxon>
        <taxon>Candidatus Walliibacteriota</taxon>
    </lineage>
</organism>
<feature type="region of interest" description="Disordered" evidence="1">
    <location>
        <begin position="143"/>
        <end position="198"/>
    </location>
</feature>